<evidence type="ECO:0000313" key="8">
    <source>
        <dbReference type="Proteomes" id="UP000001067"/>
    </source>
</evidence>
<dbReference type="Proteomes" id="UP000001067">
    <property type="component" value="Unassembled WGS sequence"/>
</dbReference>
<proteinExistence type="inferred from homology"/>
<keyword evidence="8" id="KW-1185">Reference proteome</keyword>
<evidence type="ECO:0000256" key="4">
    <source>
        <dbReference type="ARBA" id="ARBA00022801"/>
    </source>
</evidence>
<dbReference type="OrthoDB" id="8118055at2759"/>
<dbReference type="GO" id="GO:0005783">
    <property type="term" value="C:endoplasmic reticulum"/>
    <property type="evidence" value="ECO:0007669"/>
    <property type="project" value="TreeGrafter"/>
</dbReference>
<comment type="cofactor">
    <cofactor evidence="1">
        <name>Ca(2+)</name>
        <dbReference type="ChEBI" id="CHEBI:29108"/>
    </cofactor>
</comment>
<evidence type="ECO:0000256" key="1">
    <source>
        <dbReference type="ARBA" id="ARBA00001913"/>
    </source>
</evidence>
<evidence type="ECO:0000256" key="5">
    <source>
        <dbReference type="ARBA" id="ARBA00023157"/>
    </source>
</evidence>
<dbReference type="GO" id="GO:0005509">
    <property type="term" value="F:calcium ion binding"/>
    <property type="evidence" value="ECO:0007669"/>
    <property type="project" value="InterPro"/>
</dbReference>
<dbReference type="InterPro" id="IPR036026">
    <property type="entry name" value="Seven-hairpin_glycosidases"/>
</dbReference>
<name>E3S172_PYRTT</name>
<dbReference type="Pfam" id="PF01532">
    <property type="entry name" value="Glyco_hydro_47"/>
    <property type="match status" value="2"/>
</dbReference>
<dbReference type="PANTHER" id="PTHR11742:SF89">
    <property type="entry name" value="ALPHA-1,2-MANNOSIDASE"/>
    <property type="match status" value="1"/>
</dbReference>
<dbReference type="GO" id="GO:0016020">
    <property type="term" value="C:membrane"/>
    <property type="evidence" value="ECO:0007669"/>
    <property type="project" value="InterPro"/>
</dbReference>
<dbReference type="InterPro" id="IPR050749">
    <property type="entry name" value="Glycosyl_Hydrolase_47"/>
</dbReference>
<dbReference type="UniPathway" id="UPA00378"/>
<evidence type="ECO:0000256" key="3">
    <source>
        <dbReference type="ARBA" id="ARBA00007658"/>
    </source>
</evidence>
<dbReference type="InterPro" id="IPR012341">
    <property type="entry name" value="6hp_glycosidase-like_sf"/>
</dbReference>
<evidence type="ECO:0000313" key="7">
    <source>
        <dbReference type="EMBL" id="EFQ88282.1"/>
    </source>
</evidence>
<dbReference type="Gene3D" id="1.50.10.10">
    <property type="match status" value="1"/>
</dbReference>
<dbReference type="EC" id="3.2.1.-" evidence="6"/>
<dbReference type="GO" id="GO:0036503">
    <property type="term" value="P:ERAD pathway"/>
    <property type="evidence" value="ECO:0007669"/>
    <property type="project" value="UniProtKB-ARBA"/>
</dbReference>
<keyword evidence="6" id="KW-0326">Glycosidase</keyword>
<dbReference type="eggNOG" id="KOG2204">
    <property type="taxonomic scope" value="Eukaryota"/>
</dbReference>
<dbReference type="GO" id="GO:0005975">
    <property type="term" value="P:carbohydrate metabolic process"/>
    <property type="evidence" value="ECO:0007669"/>
    <property type="project" value="InterPro"/>
</dbReference>
<organism evidence="8">
    <name type="scientific">Pyrenophora teres f. teres (strain 0-1)</name>
    <name type="common">Barley net blotch fungus</name>
    <name type="synonym">Drechslera teres f. teres</name>
    <dbReference type="NCBI Taxonomy" id="861557"/>
    <lineage>
        <taxon>Eukaryota</taxon>
        <taxon>Fungi</taxon>
        <taxon>Dikarya</taxon>
        <taxon>Ascomycota</taxon>
        <taxon>Pezizomycotina</taxon>
        <taxon>Dothideomycetes</taxon>
        <taxon>Pleosporomycetidae</taxon>
        <taxon>Pleosporales</taxon>
        <taxon>Pleosporineae</taxon>
        <taxon>Pleosporaceae</taxon>
        <taxon>Pyrenophora</taxon>
    </lineage>
</organism>
<dbReference type="AlphaFoldDB" id="E3S172"/>
<evidence type="ECO:0000256" key="6">
    <source>
        <dbReference type="RuleBase" id="RU361193"/>
    </source>
</evidence>
<dbReference type="PRINTS" id="PR00747">
    <property type="entry name" value="GLYHDRLASE47"/>
</dbReference>
<protein>
    <recommendedName>
        <fullName evidence="6">alpha-1,2-Mannosidase</fullName>
        <ecNumber evidence="6">3.2.1.-</ecNumber>
    </recommendedName>
</protein>
<accession>E3S172</accession>
<dbReference type="HOGENOM" id="CLU_1455128_0_0_1"/>
<reference evidence="7 8" key="1">
    <citation type="journal article" date="2010" name="Genome Biol.">
        <title>A first genome assembly of the barley fungal pathogen Pyrenophora teres f. teres.</title>
        <authorList>
            <person name="Ellwood S.R."/>
            <person name="Liu Z."/>
            <person name="Syme R.A."/>
            <person name="Lai Z."/>
            <person name="Hane J.K."/>
            <person name="Keiper F."/>
            <person name="Moffat C.S."/>
            <person name="Oliver R.P."/>
            <person name="Friesen T.L."/>
        </authorList>
    </citation>
    <scope>NUCLEOTIDE SEQUENCE [LARGE SCALE GENOMIC DNA]</scope>
    <source>
        <strain evidence="7 8">0-1</strain>
    </source>
</reference>
<keyword evidence="4 6" id="KW-0378">Hydrolase</keyword>
<sequence length="186" mass="20621">MDEQQSRTKLPGMWPVGVNAKAPDLTNEGQIVLGAMSDSVYEYLPEMYQLLGGAGETAQQYRRMYDYAMTTVIDHSLFGPMVEDKADILVTSSVGADGRMDSSGQHLGGSSQTAVYAYEDTPLDIMLEVLSMYDCSDLSECDYTREPGASPFSNMNDARYILRPEAIESVFHMYRITGDSTYQDKA</sequence>
<dbReference type="InterPro" id="IPR001382">
    <property type="entry name" value="Glyco_hydro_47"/>
</dbReference>
<dbReference type="GO" id="GO:0004571">
    <property type="term" value="F:mannosyl-oligosaccharide 1,2-alpha-mannosidase activity"/>
    <property type="evidence" value="ECO:0007669"/>
    <property type="project" value="InterPro"/>
</dbReference>
<dbReference type="EMBL" id="GL536496">
    <property type="protein sequence ID" value="EFQ88282.1"/>
    <property type="molecule type" value="Genomic_DNA"/>
</dbReference>
<dbReference type="SUPFAM" id="SSF48225">
    <property type="entry name" value="Seven-hairpin glycosidases"/>
    <property type="match status" value="1"/>
</dbReference>
<evidence type="ECO:0000256" key="2">
    <source>
        <dbReference type="ARBA" id="ARBA00004922"/>
    </source>
</evidence>
<comment type="similarity">
    <text evidence="3 6">Belongs to the glycosyl hydrolase 47 family.</text>
</comment>
<comment type="pathway">
    <text evidence="2">Protein modification; protein glycosylation.</text>
</comment>
<keyword evidence="5" id="KW-1015">Disulfide bond</keyword>
<gene>
    <name evidence="7" type="ORF">PTT_15923</name>
</gene>
<dbReference type="PANTHER" id="PTHR11742">
    <property type="entry name" value="MANNOSYL-OLIGOSACCHARIDE ALPHA-1,2-MANNOSIDASE-RELATED"/>
    <property type="match status" value="1"/>
</dbReference>
<dbReference type="KEGG" id="pte:PTT_15923"/>